<evidence type="ECO:0000313" key="2">
    <source>
        <dbReference type="EMBL" id="ARU51295.1"/>
    </source>
</evidence>
<accession>A0A1Y0HVH2</accession>
<evidence type="ECO:0000313" key="3">
    <source>
        <dbReference type="Proteomes" id="UP000196228"/>
    </source>
</evidence>
<proteinExistence type="predicted"/>
<dbReference type="EMBL" id="CP021383">
    <property type="protein sequence ID" value="ARU51295.1"/>
    <property type="molecule type" value="Genomic_DNA"/>
</dbReference>
<dbReference type="InterPro" id="IPR032710">
    <property type="entry name" value="NTF2-like_dom_sf"/>
</dbReference>
<feature type="domain" description="DUF4440" evidence="1">
    <location>
        <begin position="13"/>
        <end position="117"/>
    </location>
</feature>
<dbReference type="Pfam" id="PF14534">
    <property type="entry name" value="DUF4440"/>
    <property type="match status" value="1"/>
</dbReference>
<dbReference type="InterPro" id="IPR027843">
    <property type="entry name" value="DUF4440"/>
</dbReference>
<sequence length="136" mass="14610">MTDDRQTHAAFATLLRAWGDALVANDPAAIDAFVDPGWVVVGTDGNAQPRAGFLAVVASGELVHTEMSSELVAVSVHDDVAVTLARGVSAGTWRGTPFRDEEWSVDTFVRRGDAWRCVHTALVPALRAQQPVTDDR</sequence>
<dbReference type="OrthoDB" id="8114763at2"/>
<dbReference type="SUPFAM" id="SSF54427">
    <property type="entry name" value="NTF2-like"/>
    <property type="match status" value="1"/>
</dbReference>
<name>A0A1Y0HVH2_CELCE</name>
<reference evidence="2 3" key="1">
    <citation type="submission" date="2017-05" db="EMBL/GenBank/DDBJ databases">
        <authorList>
            <person name="Song R."/>
            <person name="Chenine A.L."/>
            <person name="Ruprecht R.M."/>
        </authorList>
    </citation>
    <scope>NUCLEOTIDE SEQUENCE [LARGE SCALE GENOMIC DNA]</scope>
    <source>
        <strain evidence="2 3">PSBB019</strain>
    </source>
</reference>
<dbReference type="KEGG" id="cceu:CBR64_07135"/>
<dbReference type="RefSeq" id="WP_087470346.1">
    <property type="nucleotide sequence ID" value="NZ_CP021383.1"/>
</dbReference>
<dbReference type="AlphaFoldDB" id="A0A1Y0HVH2"/>
<dbReference type="Proteomes" id="UP000196228">
    <property type="component" value="Chromosome"/>
</dbReference>
<gene>
    <name evidence="2" type="ORF">CBR64_07135</name>
</gene>
<dbReference type="Gene3D" id="3.10.450.50">
    <property type="match status" value="1"/>
</dbReference>
<organism evidence="2 3">
    <name type="scientific">Cellulosimicrobium cellulans</name>
    <name type="common">Arthrobacter luteus</name>
    <dbReference type="NCBI Taxonomy" id="1710"/>
    <lineage>
        <taxon>Bacteria</taxon>
        <taxon>Bacillati</taxon>
        <taxon>Actinomycetota</taxon>
        <taxon>Actinomycetes</taxon>
        <taxon>Micrococcales</taxon>
        <taxon>Promicromonosporaceae</taxon>
        <taxon>Cellulosimicrobium</taxon>
    </lineage>
</organism>
<evidence type="ECO:0000259" key="1">
    <source>
        <dbReference type="Pfam" id="PF14534"/>
    </source>
</evidence>
<protein>
    <recommendedName>
        <fullName evidence="1">DUF4440 domain-containing protein</fullName>
    </recommendedName>
</protein>